<dbReference type="SUPFAM" id="SSF53383">
    <property type="entry name" value="PLP-dependent transferases"/>
    <property type="match status" value="1"/>
</dbReference>
<dbReference type="Pfam" id="PF00155">
    <property type="entry name" value="Aminotran_1_2"/>
    <property type="match status" value="1"/>
</dbReference>
<comment type="caution">
    <text evidence="13">The sequence shown here is derived from an EMBL/GenBank/DDBJ whole genome shotgun (WGS) entry which is preliminary data.</text>
</comment>
<dbReference type="GO" id="GO:0004400">
    <property type="term" value="F:histidinol-phosphate transaminase activity"/>
    <property type="evidence" value="ECO:0007669"/>
    <property type="project" value="UniProtKB-EC"/>
</dbReference>
<comment type="pathway">
    <text evidence="2 11">Amino-acid biosynthesis; L-histidine biosynthesis; L-histidine from 5-phospho-alpha-D-ribose 1-diphosphate: step 7/9.</text>
</comment>
<dbReference type="RefSeq" id="WP_218253195.1">
    <property type="nucleotide sequence ID" value="NZ_JABXWD010000286.1"/>
</dbReference>
<comment type="catalytic activity">
    <reaction evidence="10 11">
        <text>L-histidinol phosphate + 2-oxoglutarate = 3-(imidazol-4-yl)-2-oxopropyl phosphate + L-glutamate</text>
        <dbReference type="Rhea" id="RHEA:23744"/>
        <dbReference type="ChEBI" id="CHEBI:16810"/>
        <dbReference type="ChEBI" id="CHEBI:29985"/>
        <dbReference type="ChEBI" id="CHEBI:57766"/>
        <dbReference type="ChEBI" id="CHEBI:57980"/>
        <dbReference type="EC" id="2.6.1.9"/>
    </reaction>
</comment>
<dbReference type="CDD" id="cd00609">
    <property type="entry name" value="AAT_like"/>
    <property type="match status" value="1"/>
</dbReference>
<feature type="domain" description="Aminotransferase class I/classII large" evidence="12">
    <location>
        <begin position="39"/>
        <end position="328"/>
    </location>
</feature>
<evidence type="ECO:0000256" key="6">
    <source>
        <dbReference type="ARBA" id="ARBA00022605"/>
    </source>
</evidence>
<evidence type="ECO:0000256" key="11">
    <source>
        <dbReference type="HAMAP-Rule" id="MF_01023"/>
    </source>
</evidence>
<accession>A0ABS6S2E7</accession>
<proteinExistence type="inferred from homology"/>
<dbReference type="HAMAP" id="MF_01023">
    <property type="entry name" value="HisC_aminotrans_2"/>
    <property type="match status" value="1"/>
</dbReference>
<organism evidence="13 14">
    <name type="scientific">Candidatus Magnetobacterium casense</name>
    <dbReference type="NCBI Taxonomy" id="1455061"/>
    <lineage>
        <taxon>Bacteria</taxon>
        <taxon>Pseudomonadati</taxon>
        <taxon>Nitrospirota</taxon>
        <taxon>Thermodesulfovibrionia</taxon>
        <taxon>Thermodesulfovibrionales</taxon>
        <taxon>Candidatus Magnetobacteriaceae</taxon>
        <taxon>Candidatus Magnetobacterium</taxon>
    </lineage>
</organism>
<evidence type="ECO:0000256" key="8">
    <source>
        <dbReference type="ARBA" id="ARBA00022898"/>
    </source>
</evidence>
<reference evidence="13 14" key="1">
    <citation type="journal article" date="2020" name="J Geophys Res Biogeosci">
        <title>Magnetotaxis as an Adaptation to Enable Bacterial Shuttling of Microbial Sulfur and Sulfur Cycling Across Aquatic Oxic#Anoxic Interfaces.</title>
        <authorList>
            <person name="Li J."/>
            <person name="Liu P."/>
            <person name="Wang J."/>
            <person name="Roberts A.P."/>
            <person name="Pan Y."/>
        </authorList>
    </citation>
    <scope>NUCLEOTIDE SEQUENCE [LARGE SCALE GENOMIC DNA]</scope>
    <source>
        <strain evidence="13 14">MYR-1_YQ</strain>
    </source>
</reference>
<name>A0ABS6S2E7_9BACT</name>
<dbReference type="InterPro" id="IPR015421">
    <property type="entry name" value="PyrdxlP-dep_Trfase_major"/>
</dbReference>
<evidence type="ECO:0000256" key="1">
    <source>
        <dbReference type="ARBA" id="ARBA00001933"/>
    </source>
</evidence>
<gene>
    <name evidence="11 13" type="primary">hisC</name>
    <name evidence="13" type="ORF">HWQ67_13400</name>
</gene>
<evidence type="ECO:0000256" key="5">
    <source>
        <dbReference type="ARBA" id="ARBA00022576"/>
    </source>
</evidence>
<comment type="similarity">
    <text evidence="3 11">Belongs to the class-II pyridoxal-phosphate-dependent aminotransferase family. Histidinol-phosphate aminotransferase subfamily.</text>
</comment>
<dbReference type="InterPro" id="IPR005861">
    <property type="entry name" value="HisP_aminotrans"/>
</dbReference>
<evidence type="ECO:0000256" key="2">
    <source>
        <dbReference type="ARBA" id="ARBA00005011"/>
    </source>
</evidence>
<dbReference type="InterPro" id="IPR015422">
    <property type="entry name" value="PyrdxlP-dep_Trfase_small"/>
</dbReference>
<dbReference type="Proteomes" id="UP001196980">
    <property type="component" value="Unassembled WGS sequence"/>
</dbReference>
<feature type="modified residue" description="N6-(pyridoxal phosphate)lysine" evidence="11">
    <location>
        <position position="198"/>
    </location>
</feature>
<evidence type="ECO:0000313" key="14">
    <source>
        <dbReference type="Proteomes" id="UP001196980"/>
    </source>
</evidence>
<dbReference type="NCBIfam" id="TIGR01141">
    <property type="entry name" value="hisC"/>
    <property type="match status" value="1"/>
</dbReference>
<dbReference type="InterPro" id="IPR004839">
    <property type="entry name" value="Aminotransferase_I/II_large"/>
</dbReference>
<keyword evidence="5 11" id="KW-0032">Aminotransferase</keyword>
<evidence type="ECO:0000256" key="4">
    <source>
        <dbReference type="ARBA" id="ARBA00011738"/>
    </source>
</evidence>
<dbReference type="Gene3D" id="3.90.1150.10">
    <property type="entry name" value="Aspartate Aminotransferase, domain 1"/>
    <property type="match status" value="1"/>
</dbReference>
<keyword evidence="8 11" id="KW-0663">Pyridoxal phosphate</keyword>
<protein>
    <recommendedName>
        <fullName evidence="11">Histidinol-phosphate aminotransferase</fullName>
        <ecNumber evidence="11">2.6.1.9</ecNumber>
    </recommendedName>
    <alternativeName>
        <fullName evidence="11">Imidazole acetol-phosphate transaminase</fullName>
    </alternativeName>
</protein>
<evidence type="ECO:0000256" key="9">
    <source>
        <dbReference type="ARBA" id="ARBA00023102"/>
    </source>
</evidence>
<keyword evidence="14" id="KW-1185">Reference proteome</keyword>
<evidence type="ECO:0000256" key="7">
    <source>
        <dbReference type="ARBA" id="ARBA00022679"/>
    </source>
</evidence>
<dbReference type="InterPro" id="IPR015424">
    <property type="entry name" value="PyrdxlP-dep_Trfase"/>
</dbReference>
<dbReference type="Gene3D" id="3.40.640.10">
    <property type="entry name" value="Type I PLP-dependent aspartate aminotransferase-like (Major domain)"/>
    <property type="match status" value="1"/>
</dbReference>
<evidence type="ECO:0000313" key="13">
    <source>
        <dbReference type="EMBL" id="MBV6342579.1"/>
    </source>
</evidence>
<keyword evidence="7 11" id="KW-0808">Transferase</keyword>
<dbReference type="EMBL" id="JABXWD010000286">
    <property type="protein sequence ID" value="MBV6342579.1"/>
    <property type="molecule type" value="Genomic_DNA"/>
</dbReference>
<evidence type="ECO:0000259" key="12">
    <source>
        <dbReference type="Pfam" id="PF00155"/>
    </source>
</evidence>
<keyword evidence="6 11" id="KW-0028">Amino-acid biosynthesis</keyword>
<sequence>MRANIRQLRPYSAVEIPCRIKLDANEAPYGLVPGPIAVDTNRYPDPEARELRNHLAHTLNVDAENILLGNGSDEVIYHLITSLGGPVLYPMPTFVMYGIIAQTLGETSVAVPLGDDFDLDTNAMTEAIRRHNPKVIFMSSPNNPTGNSFNRETILEILSLSRGIVVIDEAYQPYSPRPSVVPMISRYNNLYVMRTLSKVGLAALRVGFLVGAAEGIEELNKVRLPYNVNALSQRMALMALQDGRLTEQNTKTVIAERQRLFEGLSRLDGITAYPSDANFILIKTANAKTLHQRLLQSGILLKDMTSALENCLRITIGRPEENTELLKAMAEARGTTL</sequence>
<comment type="cofactor">
    <cofactor evidence="1 11">
        <name>pyridoxal 5'-phosphate</name>
        <dbReference type="ChEBI" id="CHEBI:597326"/>
    </cofactor>
</comment>
<dbReference type="PANTHER" id="PTHR42885">
    <property type="entry name" value="HISTIDINOL-PHOSPHATE AMINOTRANSFERASE-RELATED"/>
    <property type="match status" value="1"/>
</dbReference>
<comment type="subunit">
    <text evidence="4 11">Homodimer.</text>
</comment>
<evidence type="ECO:0000256" key="3">
    <source>
        <dbReference type="ARBA" id="ARBA00007970"/>
    </source>
</evidence>
<dbReference type="PANTHER" id="PTHR42885:SF2">
    <property type="entry name" value="HISTIDINOL-PHOSPHATE AMINOTRANSFERASE"/>
    <property type="match status" value="1"/>
</dbReference>
<keyword evidence="9 11" id="KW-0368">Histidine biosynthesis</keyword>
<evidence type="ECO:0000256" key="10">
    <source>
        <dbReference type="ARBA" id="ARBA00047481"/>
    </source>
</evidence>
<dbReference type="EC" id="2.6.1.9" evidence="11"/>